<protein>
    <submittedName>
        <fullName evidence="1">Uncharacterized protein</fullName>
    </submittedName>
</protein>
<name>A0A9P6D887_PLEER</name>
<reference evidence="1" key="1">
    <citation type="submission" date="2020-11" db="EMBL/GenBank/DDBJ databases">
        <authorList>
            <consortium name="DOE Joint Genome Institute"/>
            <person name="Ahrendt S."/>
            <person name="Riley R."/>
            <person name="Andreopoulos W."/>
            <person name="Labutti K."/>
            <person name="Pangilinan J."/>
            <person name="Ruiz-Duenas F.J."/>
            <person name="Barrasa J.M."/>
            <person name="Sanchez-Garcia M."/>
            <person name="Camarero S."/>
            <person name="Miyauchi S."/>
            <person name="Serrano A."/>
            <person name="Linde D."/>
            <person name="Babiker R."/>
            <person name="Drula E."/>
            <person name="Ayuso-Fernandez I."/>
            <person name="Pacheco R."/>
            <person name="Padilla G."/>
            <person name="Ferreira P."/>
            <person name="Barriuso J."/>
            <person name="Kellner H."/>
            <person name="Castanera R."/>
            <person name="Alfaro M."/>
            <person name="Ramirez L."/>
            <person name="Pisabarro A.G."/>
            <person name="Kuo A."/>
            <person name="Tritt A."/>
            <person name="Lipzen A."/>
            <person name="He G."/>
            <person name="Yan M."/>
            <person name="Ng V."/>
            <person name="Cullen D."/>
            <person name="Martin F."/>
            <person name="Rosso M.-N."/>
            <person name="Henrissat B."/>
            <person name="Hibbett D."/>
            <person name="Martinez A.T."/>
            <person name="Grigoriev I.V."/>
        </authorList>
    </citation>
    <scope>NUCLEOTIDE SEQUENCE</scope>
    <source>
        <strain evidence="1">ATCC 90797</strain>
    </source>
</reference>
<accession>A0A9P6D887</accession>
<dbReference type="EMBL" id="MU154782">
    <property type="protein sequence ID" value="KAF9487389.1"/>
    <property type="molecule type" value="Genomic_DNA"/>
</dbReference>
<gene>
    <name evidence="1" type="ORF">BDN71DRAFT_1514013</name>
</gene>
<dbReference type="AlphaFoldDB" id="A0A9P6D887"/>
<comment type="caution">
    <text evidence="1">The sequence shown here is derived from an EMBL/GenBank/DDBJ whole genome shotgun (WGS) entry which is preliminary data.</text>
</comment>
<proteinExistence type="predicted"/>
<dbReference type="Proteomes" id="UP000807025">
    <property type="component" value="Unassembled WGS sequence"/>
</dbReference>
<evidence type="ECO:0000313" key="2">
    <source>
        <dbReference type="Proteomes" id="UP000807025"/>
    </source>
</evidence>
<keyword evidence="2" id="KW-1185">Reference proteome</keyword>
<evidence type="ECO:0000313" key="1">
    <source>
        <dbReference type="EMBL" id="KAF9487389.1"/>
    </source>
</evidence>
<sequence>MPTSWIAIVSPSRHCYMPMTSATVVYPLTNLHYELSGLGLTFRVDDLYAVPLHRHGRLNNPRQGRQPTYCLPRLCGRPDNPCRRWHLLSVPFVATGDQTARNKAGTHVHSPLVAAGDQTARNHACVLLSVPFVVMGIQAACDKAGTHILSPFVAAGDQTARDDTRTGVESPD</sequence>
<organism evidence="1 2">
    <name type="scientific">Pleurotus eryngii</name>
    <name type="common">Boletus of the steppes</name>
    <dbReference type="NCBI Taxonomy" id="5323"/>
    <lineage>
        <taxon>Eukaryota</taxon>
        <taxon>Fungi</taxon>
        <taxon>Dikarya</taxon>
        <taxon>Basidiomycota</taxon>
        <taxon>Agaricomycotina</taxon>
        <taxon>Agaricomycetes</taxon>
        <taxon>Agaricomycetidae</taxon>
        <taxon>Agaricales</taxon>
        <taxon>Pleurotineae</taxon>
        <taxon>Pleurotaceae</taxon>
        <taxon>Pleurotus</taxon>
    </lineage>
</organism>